<proteinExistence type="predicted"/>
<evidence type="ECO:0000256" key="2">
    <source>
        <dbReference type="SAM" id="MobiDB-lite"/>
    </source>
</evidence>
<organism evidence="3 4">
    <name type="scientific">Orbilia oligospora</name>
    <name type="common">Nematode-trapping fungus</name>
    <name type="synonym">Arthrobotrys oligospora</name>
    <dbReference type="NCBI Taxonomy" id="2813651"/>
    <lineage>
        <taxon>Eukaryota</taxon>
        <taxon>Fungi</taxon>
        <taxon>Dikarya</taxon>
        <taxon>Ascomycota</taxon>
        <taxon>Pezizomycotina</taxon>
        <taxon>Orbiliomycetes</taxon>
        <taxon>Orbiliales</taxon>
        <taxon>Orbiliaceae</taxon>
        <taxon>Orbilia</taxon>
    </lineage>
</organism>
<dbReference type="Proteomes" id="UP000474640">
    <property type="component" value="Unassembled WGS sequence"/>
</dbReference>
<dbReference type="AlphaFoldDB" id="A0A7C8R4S1"/>
<reference evidence="3 4" key="1">
    <citation type="submission" date="2020-01" db="EMBL/GenBank/DDBJ databases">
        <authorList>
            <person name="Palmer J.M."/>
        </authorList>
    </citation>
    <scope>NUCLEOTIDE SEQUENCE [LARGE SCALE GENOMIC DNA]</scope>
    <source>
        <strain evidence="3 4">TWF970</strain>
    </source>
</reference>
<feature type="region of interest" description="Disordered" evidence="2">
    <location>
        <begin position="119"/>
        <end position="163"/>
    </location>
</feature>
<name>A0A7C8R4S1_ORBOL</name>
<accession>A0A7C8R4S1</accession>
<feature type="compositionally biased region" description="Polar residues" evidence="2">
    <location>
        <begin position="125"/>
        <end position="134"/>
    </location>
</feature>
<keyword evidence="1" id="KW-0175">Coiled coil</keyword>
<gene>
    <name evidence="3" type="ORF">TWF970_010758</name>
</gene>
<evidence type="ECO:0000313" key="3">
    <source>
        <dbReference type="EMBL" id="KAF3270555.1"/>
    </source>
</evidence>
<sequence length="163" mass="18971">MATSTYTQQHMHFAGRCQQCAETETTRTLLEMELQALSTENIKLREELGREHKRMIESIDALHQQYEEKIQKLNKEHLKSQKKTLEDIFNLHTRNLDIRNNHTDTMLSNEISMLKVRGRTRPNRCLSQSRASQGRQEDTDYSPKVSEIARTPEASIGKQISQC</sequence>
<comment type="caution">
    <text evidence="3">The sequence shown here is derived from an EMBL/GenBank/DDBJ whole genome shotgun (WGS) entry which is preliminary data.</text>
</comment>
<protein>
    <submittedName>
        <fullName evidence="3">Uncharacterized protein</fullName>
    </submittedName>
</protein>
<evidence type="ECO:0000256" key="1">
    <source>
        <dbReference type="SAM" id="Coils"/>
    </source>
</evidence>
<dbReference type="EMBL" id="JAABOJ010000073">
    <property type="protein sequence ID" value="KAF3270555.1"/>
    <property type="molecule type" value="Genomic_DNA"/>
</dbReference>
<evidence type="ECO:0000313" key="4">
    <source>
        <dbReference type="Proteomes" id="UP000474640"/>
    </source>
</evidence>
<feature type="coiled-coil region" evidence="1">
    <location>
        <begin position="27"/>
        <end position="83"/>
    </location>
</feature>